<evidence type="ECO:0000313" key="1">
    <source>
        <dbReference type="EMBL" id="EGJ37779.1"/>
    </source>
</evidence>
<evidence type="ECO:0000313" key="2">
    <source>
        <dbReference type="Proteomes" id="UP000004171"/>
    </source>
</evidence>
<organism evidence="1 2">
    <name type="scientific">Streptococcus sanguinis SK1056</name>
    <dbReference type="NCBI Taxonomy" id="888820"/>
    <lineage>
        <taxon>Bacteria</taxon>
        <taxon>Bacillati</taxon>
        <taxon>Bacillota</taxon>
        <taxon>Bacilli</taxon>
        <taxon>Lactobacillales</taxon>
        <taxon>Streptococcaceae</taxon>
        <taxon>Streptococcus</taxon>
    </lineage>
</organism>
<gene>
    <name evidence="1" type="ORF">HMPREF9393_1560</name>
</gene>
<reference evidence="1 2" key="1">
    <citation type="submission" date="2011-03" db="EMBL/GenBank/DDBJ databases">
        <authorList>
            <person name="Muzny D."/>
            <person name="Qin X."/>
            <person name="Deng J."/>
            <person name="Jiang H."/>
            <person name="Liu Y."/>
            <person name="Qu J."/>
            <person name="Song X.-Z."/>
            <person name="Zhang L."/>
            <person name="Thornton R."/>
            <person name="Coyle M."/>
            <person name="Francisco L."/>
            <person name="Jackson L."/>
            <person name="Javaid M."/>
            <person name="Korchina V."/>
            <person name="Kovar C."/>
            <person name="Mata R."/>
            <person name="Mathew T."/>
            <person name="Ngo R."/>
            <person name="Nguyen L."/>
            <person name="Nguyen N."/>
            <person name="Okwuonu G."/>
            <person name="Ongeri F."/>
            <person name="Pham C."/>
            <person name="Simmons D."/>
            <person name="Wilczek-Boney K."/>
            <person name="Hale W."/>
            <person name="Jakkamsetti A."/>
            <person name="Pham P."/>
            <person name="Ruth R."/>
            <person name="San Lucas F."/>
            <person name="Warren J."/>
            <person name="Zhang J."/>
            <person name="Zhao Z."/>
            <person name="Zhou C."/>
            <person name="Zhu D."/>
            <person name="Lee S."/>
            <person name="Bess C."/>
            <person name="Blankenburg K."/>
            <person name="Forbes L."/>
            <person name="Fu Q."/>
            <person name="Gubbala S."/>
            <person name="Hirani K."/>
            <person name="Jayaseelan J.C."/>
            <person name="Lara F."/>
            <person name="Munidasa M."/>
            <person name="Palculict T."/>
            <person name="Patil S."/>
            <person name="Pu L.-L."/>
            <person name="Saada N."/>
            <person name="Tang L."/>
            <person name="Weissenberger G."/>
            <person name="Zhu Y."/>
            <person name="Hemphill L."/>
            <person name="Shang Y."/>
            <person name="Youmans B."/>
            <person name="Ayvaz T."/>
            <person name="Ross M."/>
            <person name="Santibanez J."/>
            <person name="Aqrawi P."/>
            <person name="Gross S."/>
            <person name="Joshi V."/>
            <person name="Fowler G."/>
            <person name="Nazareth L."/>
            <person name="Reid J."/>
            <person name="Worley K."/>
            <person name="Petrosino J."/>
            <person name="Highlander S."/>
            <person name="Gibbs R."/>
        </authorList>
    </citation>
    <scope>NUCLEOTIDE SEQUENCE [LARGE SCALE GENOMIC DNA]</scope>
    <source>
        <strain evidence="1 2">SK1056</strain>
    </source>
</reference>
<accession>F3UDF3</accession>
<comment type="caution">
    <text evidence="1">The sequence shown here is derived from an EMBL/GenBank/DDBJ whole genome shotgun (WGS) entry which is preliminary data.</text>
</comment>
<dbReference type="AlphaFoldDB" id="F3UDF3"/>
<dbReference type="HOGENOM" id="CLU_210484_0_0_9"/>
<dbReference type="Proteomes" id="UP000004171">
    <property type="component" value="Unassembled WGS sequence"/>
</dbReference>
<name>F3UDF3_STRSA</name>
<dbReference type="PATRIC" id="fig|888820.3.peg.1527"/>
<protein>
    <submittedName>
        <fullName evidence="1">Uncharacterized protein</fullName>
    </submittedName>
</protein>
<proteinExistence type="predicted"/>
<sequence>MVNKGKDSLMKLRINAEDKPAQKVFDYQLDLDPDTILKMTALICGKVAAVSLLSLFKEN</sequence>
<dbReference type="EMBL" id="AFFL01000004">
    <property type="protein sequence ID" value="EGJ37779.1"/>
    <property type="molecule type" value="Genomic_DNA"/>
</dbReference>